<dbReference type="InterPro" id="IPR039267">
    <property type="entry name" value="Lsm11"/>
</dbReference>
<feature type="region of interest" description="Disordered" evidence="1">
    <location>
        <begin position="170"/>
        <end position="199"/>
    </location>
</feature>
<dbReference type="GO" id="GO:0005683">
    <property type="term" value="C:U7 snRNP"/>
    <property type="evidence" value="ECO:0007669"/>
    <property type="project" value="Ensembl"/>
</dbReference>
<reference evidence="3" key="1">
    <citation type="submission" date="2025-08" db="UniProtKB">
        <authorList>
            <consortium name="Ensembl"/>
        </authorList>
    </citation>
    <scope>IDENTIFICATION</scope>
</reference>
<proteinExistence type="predicted"/>
<dbReference type="PANTHER" id="PTHR21415">
    <property type="entry name" value="U7 SNRNA-ASSOCIATED SM-LIKE PROTEIN LSM11"/>
    <property type="match status" value="1"/>
</dbReference>
<feature type="domain" description="Sm" evidence="2">
    <location>
        <begin position="244"/>
        <end position="319"/>
    </location>
</feature>
<dbReference type="Ensembl" id="ENSLLTT00000004534.1">
    <property type="protein sequence ID" value="ENSLLTP00000004354.1"/>
    <property type="gene ID" value="ENSLLTG00000003292.1"/>
</dbReference>
<keyword evidence="4" id="KW-1185">Reference proteome</keyword>
<dbReference type="GO" id="GO:0005697">
    <property type="term" value="C:telomerase holoenzyme complex"/>
    <property type="evidence" value="ECO:0007669"/>
    <property type="project" value="Ensembl"/>
</dbReference>
<dbReference type="InterPro" id="IPR034109">
    <property type="entry name" value="Lsm11_M"/>
</dbReference>
<dbReference type="CDD" id="cd01739">
    <property type="entry name" value="LSm11_M"/>
    <property type="match status" value="1"/>
</dbReference>
<dbReference type="Gene3D" id="2.30.30.100">
    <property type="match status" value="1"/>
</dbReference>
<dbReference type="GO" id="GO:1900087">
    <property type="term" value="P:positive regulation of G1/S transition of mitotic cell cycle"/>
    <property type="evidence" value="ECO:0007669"/>
    <property type="project" value="Ensembl"/>
</dbReference>
<protein>
    <submittedName>
        <fullName evidence="3">LSM11, U7 small nuclear RNA associated</fullName>
    </submittedName>
</protein>
<feature type="compositionally biased region" description="Basic residues" evidence="1">
    <location>
        <begin position="402"/>
        <end position="413"/>
    </location>
</feature>
<dbReference type="GO" id="GO:0016604">
    <property type="term" value="C:nuclear body"/>
    <property type="evidence" value="ECO:0007669"/>
    <property type="project" value="Ensembl"/>
</dbReference>
<dbReference type="InterPro" id="IPR047575">
    <property type="entry name" value="Sm"/>
</dbReference>
<dbReference type="PANTHER" id="PTHR21415:SF1">
    <property type="entry name" value="U7 SNRNA-ASSOCIATED SM-LIKE PROTEIN LSM11"/>
    <property type="match status" value="1"/>
</dbReference>
<feature type="compositionally biased region" description="Basic and acidic residues" evidence="1">
    <location>
        <begin position="383"/>
        <end position="401"/>
    </location>
</feature>
<dbReference type="AlphaFoldDB" id="A0A8C5WPY4"/>
<evidence type="ECO:0000313" key="3">
    <source>
        <dbReference type="Ensembl" id="ENSLLTP00000004354.1"/>
    </source>
</evidence>
<feature type="region of interest" description="Disordered" evidence="1">
    <location>
        <begin position="328"/>
        <end position="417"/>
    </location>
</feature>
<sequence>MKGGTGTMVLLPAGRPRARGALSGGPALRADGPAAQFSPACRENIKRRREGTCRAIAGLGRPIAAKERAAGGSSCPSQQGRGQGKSGRDMEEAAAAKAGPEARRRRSRRHSSGHRGSERSPSPGRLDVSSPRFDPLLALYSERTPLPYPAAPCFNNLAEYESFQRGLLRAPGRSRTAAGRSSRSAGTRARSRAGRATADPERLQRLRNLMLVKEPKPEAAERARARGRRAPRNVLTKMPLHEGSPLGELHRCVRDGVKVNVHIRTFKGLRGVCTGFLVAFDKFWNMALTDVDETYRKPVLGKAFYVEPQLTLTRLFDRLRLQESLVKREADSKTTTDLPALPCDPRTSRRKSESGRGRSEEKHGAKKHSSRERTRSSSLPKISGRDMDLPSRISQVEEKSTGGKRGRSRKKQRPKVDYQQVFTRHINQIFIRGENVLLVHLAH</sequence>
<dbReference type="InterPro" id="IPR001163">
    <property type="entry name" value="Sm_dom_euk/arc"/>
</dbReference>
<dbReference type="GO" id="GO:1902275">
    <property type="term" value="P:regulation of chromatin organization"/>
    <property type="evidence" value="ECO:0007669"/>
    <property type="project" value="Ensembl"/>
</dbReference>
<reference evidence="3" key="2">
    <citation type="submission" date="2025-09" db="UniProtKB">
        <authorList>
            <consortium name="Ensembl"/>
        </authorList>
    </citation>
    <scope>IDENTIFICATION</scope>
</reference>
<evidence type="ECO:0000259" key="2">
    <source>
        <dbReference type="PROSITE" id="PS52002"/>
    </source>
</evidence>
<evidence type="ECO:0000256" key="1">
    <source>
        <dbReference type="SAM" id="MobiDB-lite"/>
    </source>
</evidence>
<feature type="compositionally biased region" description="Basic and acidic residues" evidence="1">
    <location>
        <begin position="346"/>
        <end position="363"/>
    </location>
</feature>
<feature type="compositionally biased region" description="Basic residues" evidence="1">
    <location>
        <begin position="103"/>
        <end position="113"/>
    </location>
</feature>
<feature type="region of interest" description="Disordered" evidence="1">
    <location>
        <begin position="1"/>
        <end position="130"/>
    </location>
</feature>
<feature type="compositionally biased region" description="Low complexity" evidence="1">
    <location>
        <begin position="170"/>
        <end position="188"/>
    </location>
</feature>
<evidence type="ECO:0000313" key="4">
    <source>
        <dbReference type="Proteomes" id="UP000694406"/>
    </source>
</evidence>
<dbReference type="SUPFAM" id="SSF50182">
    <property type="entry name" value="Sm-like ribonucleoproteins"/>
    <property type="match status" value="1"/>
</dbReference>
<accession>A0A8C5WPY4</accession>
<gene>
    <name evidence="3" type="primary">LSM11</name>
</gene>
<dbReference type="Proteomes" id="UP000694406">
    <property type="component" value="Unplaced"/>
</dbReference>
<dbReference type="GeneTree" id="ENSGT00390000012944"/>
<dbReference type="GO" id="GO:0071204">
    <property type="term" value="C:histone pre-mRNA 3'end processing complex"/>
    <property type="evidence" value="ECO:0007669"/>
    <property type="project" value="Ensembl"/>
</dbReference>
<dbReference type="PROSITE" id="PS52002">
    <property type="entry name" value="SM"/>
    <property type="match status" value="1"/>
</dbReference>
<organism evidence="3 4">
    <name type="scientific">Laticauda laticaudata</name>
    <name type="common">Blue-ringed sea krait</name>
    <name type="synonym">Blue-lipped sea krait</name>
    <dbReference type="NCBI Taxonomy" id="8630"/>
    <lineage>
        <taxon>Eukaryota</taxon>
        <taxon>Metazoa</taxon>
        <taxon>Chordata</taxon>
        <taxon>Craniata</taxon>
        <taxon>Vertebrata</taxon>
        <taxon>Euteleostomi</taxon>
        <taxon>Lepidosauria</taxon>
        <taxon>Squamata</taxon>
        <taxon>Bifurcata</taxon>
        <taxon>Unidentata</taxon>
        <taxon>Episquamata</taxon>
        <taxon>Toxicofera</taxon>
        <taxon>Serpentes</taxon>
        <taxon>Colubroidea</taxon>
        <taxon>Elapidae</taxon>
        <taxon>Laticaudinae</taxon>
        <taxon>Laticauda</taxon>
    </lineage>
</organism>
<dbReference type="InterPro" id="IPR010920">
    <property type="entry name" value="LSM_dom_sf"/>
</dbReference>
<dbReference type="GO" id="GO:0006398">
    <property type="term" value="P:mRNA 3'-end processing by stem-loop binding and cleavage"/>
    <property type="evidence" value="ECO:0007669"/>
    <property type="project" value="Ensembl"/>
</dbReference>
<dbReference type="SMART" id="SM00651">
    <property type="entry name" value="Sm"/>
    <property type="match status" value="1"/>
</dbReference>
<dbReference type="GO" id="GO:0071209">
    <property type="term" value="F:U7 snRNA binding"/>
    <property type="evidence" value="ECO:0007669"/>
    <property type="project" value="Ensembl"/>
</dbReference>
<name>A0A8C5WPY4_LATLA</name>